<keyword evidence="8 15" id="KW-0675">Receptor</keyword>
<dbReference type="KEGG" id="fop:FNB79_05165"/>
<name>A0A516GPU8_9FLAO</name>
<accession>A0A516GPU8</accession>
<evidence type="ECO:0000256" key="2">
    <source>
        <dbReference type="ARBA" id="ARBA00022448"/>
    </source>
</evidence>
<feature type="domain" description="TonB-dependent receptor plug" evidence="14">
    <location>
        <begin position="46"/>
        <end position="150"/>
    </location>
</feature>
<comment type="subcellular location">
    <subcellularLocation>
        <location evidence="1 10">Cell outer membrane</location>
        <topology evidence="1 10">Multi-pass membrane protein</topology>
    </subcellularLocation>
</comment>
<evidence type="ECO:0000313" key="16">
    <source>
        <dbReference type="Proteomes" id="UP000319209"/>
    </source>
</evidence>
<evidence type="ECO:0000256" key="9">
    <source>
        <dbReference type="ARBA" id="ARBA00023237"/>
    </source>
</evidence>
<dbReference type="RefSeq" id="WP_143380294.1">
    <property type="nucleotide sequence ID" value="NZ_CP041637.1"/>
</dbReference>
<evidence type="ECO:0000256" key="1">
    <source>
        <dbReference type="ARBA" id="ARBA00004571"/>
    </source>
</evidence>
<keyword evidence="5 12" id="KW-0732">Signal</keyword>
<evidence type="ECO:0000256" key="6">
    <source>
        <dbReference type="ARBA" id="ARBA00023077"/>
    </source>
</evidence>
<keyword evidence="6 11" id="KW-0798">TonB box</keyword>
<evidence type="ECO:0000259" key="14">
    <source>
        <dbReference type="Pfam" id="PF07715"/>
    </source>
</evidence>
<dbReference type="Proteomes" id="UP000319209">
    <property type="component" value="Chromosome"/>
</dbReference>
<gene>
    <name evidence="15" type="ORF">FNB79_05165</name>
</gene>
<evidence type="ECO:0000256" key="3">
    <source>
        <dbReference type="ARBA" id="ARBA00022452"/>
    </source>
</evidence>
<dbReference type="GO" id="GO:0044718">
    <property type="term" value="P:siderophore transmembrane transport"/>
    <property type="evidence" value="ECO:0007669"/>
    <property type="project" value="TreeGrafter"/>
</dbReference>
<evidence type="ECO:0000256" key="5">
    <source>
        <dbReference type="ARBA" id="ARBA00022729"/>
    </source>
</evidence>
<dbReference type="AlphaFoldDB" id="A0A516GPU8"/>
<keyword evidence="16" id="KW-1185">Reference proteome</keyword>
<evidence type="ECO:0000256" key="12">
    <source>
        <dbReference type="SAM" id="SignalP"/>
    </source>
</evidence>
<evidence type="ECO:0000256" key="8">
    <source>
        <dbReference type="ARBA" id="ARBA00023170"/>
    </source>
</evidence>
<dbReference type="Gene3D" id="2.40.170.20">
    <property type="entry name" value="TonB-dependent receptor, beta-barrel domain"/>
    <property type="match status" value="1"/>
</dbReference>
<comment type="similarity">
    <text evidence="10 11">Belongs to the TonB-dependent receptor family.</text>
</comment>
<dbReference type="InterPro" id="IPR012910">
    <property type="entry name" value="Plug_dom"/>
</dbReference>
<keyword evidence="7 10" id="KW-0472">Membrane</keyword>
<dbReference type="InterPro" id="IPR000531">
    <property type="entry name" value="Beta-barrel_TonB"/>
</dbReference>
<sequence>MTTTKFLSAIAILTSTITIAQENMQQEELEEVIITSSRIELPFSKNSRSINIITSTDIQESGVTNVADLLQQVAGVDIRRRGTAGMQADLYIRGGSFDQTLLLIDGIKVDDAQTGHHTMNMALPIDVIERIEIISGPAARVFGQNAFTGAVNIVTKKQTEDMLSVDTQTGSFHTLNAAITGGVNLKDSNHLVHVSRNTSEGYRHNTDYDNQNYFLKSTFNKSKLPINVLASMSERKFGANGFYATPSATEQYEETQTSLIGVSTKIKHDNWIFKPQVYWRRNQDLYLYTRDQPTGYRNLHITNKVGTEFNGSYTSDLGITGFGVDLSKVYIVSNNLGDHDRFMGTMFLEHQFKVLDNKLDITPGIALTYFSDFKWHAFPGIDLGYEINNNFKVYGNMGYTYRIPTYTDLYYSDPTTLGNENLDPEEAIAEEIGVKYNHKNFSASVAVFNRDSKNLIDYTKENEDDLWEASNIRELNTKGIDAYLNYNFSIGTYNQTINTSYTYIEDEVQDINSNFSRYSINSLKHHFVARYSSQFIKNISQSIIYKYAERTSGEHYTVVDASINYTLKTLEFSVIANNIFNEEYTESNLVPMPKGNLIFGLKYTFR</sequence>
<dbReference type="Pfam" id="PF07715">
    <property type="entry name" value="Plug"/>
    <property type="match status" value="1"/>
</dbReference>
<evidence type="ECO:0000259" key="13">
    <source>
        <dbReference type="Pfam" id="PF00593"/>
    </source>
</evidence>
<dbReference type="Pfam" id="PF00593">
    <property type="entry name" value="TonB_dep_Rec_b-barrel"/>
    <property type="match status" value="1"/>
</dbReference>
<dbReference type="PANTHER" id="PTHR30069:SF29">
    <property type="entry name" value="HEMOGLOBIN AND HEMOGLOBIN-HAPTOGLOBIN-BINDING PROTEIN 1-RELATED"/>
    <property type="match status" value="1"/>
</dbReference>
<dbReference type="InterPro" id="IPR039426">
    <property type="entry name" value="TonB-dep_rcpt-like"/>
</dbReference>
<reference evidence="15 16" key="1">
    <citation type="submission" date="2019-07" db="EMBL/GenBank/DDBJ databases">
        <title>Genome sequencing for Formosa sp. PS13.</title>
        <authorList>
            <person name="Park S.-J."/>
        </authorList>
    </citation>
    <scope>NUCLEOTIDE SEQUENCE [LARGE SCALE GENOMIC DNA]</scope>
    <source>
        <strain evidence="15 16">PS13</strain>
    </source>
</reference>
<evidence type="ECO:0000256" key="4">
    <source>
        <dbReference type="ARBA" id="ARBA00022692"/>
    </source>
</evidence>
<dbReference type="OrthoDB" id="9758472at2"/>
<dbReference type="PROSITE" id="PS52016">
    <property type="entry name" value="TONB_DEPENDENT_REC_3"/>
    <property type="match status" value="1"/>
</dbReference>
<keyword evidence="2 10" id="KW-0813">Transport</keyword>
<feature type="signal peptide" evidence="12">
    <location>
        <begin position="1"/>
        <end position="20"/>
    </location>
</feature>
<keyword evidence="3 10" id="KW-1134">Transmembrane beta strand</keyword>
<dbReference type="SUPFAM" id="SSF56935">
    <property type="entry name" value="Porins"/>
    <property type="match status" value="1"/>
</dbReference>
<organism evidence="15 16">
    <name type="scientific">Formosa sediminum</name>
    <dbReference type="NCBI Taxonomy" id="2594004"/>
    <lineage>
        <taxon>Bacteria</taxon>
        <taxon>Pseudomonadati</taxon>
        <taxon>Bacteroidota</taxon>
        <taxon>Flavobacteriia</taxon>
        <taxon>Flavobacteriales</taxon>
        <taxon>Flavobacteriaceae</taxon>
        <taxon>Formosa</taxon>
    </lineage>
</organism>
<dbReference type="InterPro" id="IPR037066">
    <property type="entry name" value="Plug_dom_sf"/>
</dbReference>
<dbReference type="GO" id="GO:0009279">
    <property type="term" value="C:cell outer membrane"/>
    <property type="evidence" value="ECO:0007669"/>
    <property type="project" value="UniProtKB-SubCell"/>
</dbReference>
<evidence type="ECO:0000256" key="10">
    <source>
        <dbReference type="PROSITE-ProRule" id="PRU01360"/>
    </source>
</evidence>
<evidence type="ECO:0000256" key="7">
    <source>
        <dbReference type="ARBA" id="ARBA00023136"/>
    </source>
</evidence>
<protein>
    <submittedName>
        <fullName evidence="15">TonB-dependent receptor</fullName>
    </submittedName>
</protein>
<keyword evidence="9 10" id="KW-0998">Cell outer membrane</keyword>
<proteinExistence type="inferred from homology"/>
<dbReference type="GO" id="GO:0015344">
    <property type="term" value="F:siderophore uptake transmembrane transporter activity"/>
    <property type="evidence" value="ECO:0007669"/>
    <property type="project" value="TreeGrafter"/>
</dbReference>
<dbReference type="EMBL" id="CP041637">
    <property type="protein sequence ID" value="QDO93390.1"/>
    <property type="molecule type" value="Genomic_DNA"/>
</dbReference>
<dbReference type="PANTHER" id="PTHR30069">
    <property type="entry name" value="TONB-DEPENDENT OUTER MEMBRANE RECEPTOR"/>
    <property type="match status" value="1"/>
</dbReference>
<dbReference type="InterPro" id="IPR036942">
    <property type="entry name" value="Beta-barrel_TonB_sf"/>
</dbReference>
<keyword evidence="4 10" id="KW-0812">Transmembrane</keyword>
<feature type="domain" description="TonB-dependent receptor-like beta-barrel" evidence="13">
    <location>
        <begin position="197"/>
        <end position="578"/>
    </location>
</feature>
<evidence type="ECO:0000313" key="15">
    <source>
        <dbReference type="EMBL" id="QDO93390.1"/>
    </source>
</evidence>
<feature type="chain" id="PRO_5022096163" evidence="12">
    <location>
        <begin position="21"/>
        <end position="606"/>
    </location>
</feature>
<dbReference type="Gene3D" id="2.170.130.10">
    <property type="entry name" value="TonB-dependent receptor, plug domain"/>
    <property type="match status" value="1"/>
</dbReference>
<evidence type="ECO:0000256" key="11">
    <source>
        <dbReference type="RuleBase" id="RU003357"/>
    </source>
</evidence>